<evidence type="ECO:0000259" key="2">
    <source>
        <dbReference type="Pfam" id="PF03632"/>
    </source>
</evidence>
<dbReference type="PANTHER" id="PTHR11051:SF8">
    <property type="entry name" value="PROTEIN-GLUCOSYLGALACTOSYLHYDROXYLYSINE GLUCOSIDASE"/>
    <property type="match status" value="1"/>
</dbReference>
<comment type="caution">
    <text evidence="3">The sequence shown here is derived from an EMBL/GenBank/DDBJ whole genome shotgun (WGS) entry which is preliminary data.</text>
</comment>
<dbReference type="GO" id="GO:0016787">
    <property type="term" value="F:hydrolase activity"/>
    <property type="evidence" value="ECO:0007669"/>
    <property type="project" value="UniProtKB-KW"/>
</dbReference>
<dbReference type="Pfam" id="PF03632">
    <property type="entry name" value="Glyco_hydro_65m"/>
    <property type="match status" value="1"/>
</dbReference>
<proteinExistence type="predicted"/>
<dbReference type="InterPro" id="IPR012341">
    <property type="entry name" value="6hp_glycosidase-like_sf"/>
</dbReference>
<organism evidence="3 4">
    <name type="scientific">Mycobacterium ulcerans str. Harvey</name>
    <dbReference type="NCBI Taxonomy" id="1299332"/>
    <lineage>
        <taxon>Bacteria</taxon>
        <taxon>Bacillati</taxon>
        <taxon>Actinomycetota</taxon>
        <taxon>Actinomycetes</taxon>
        <taxon>Mycobacteriales</taxon>
        <taxon>Mycobacteriaceae</taxon>
        <taxon>Mycobacterium</taxon>
        <taxon>Mycobacterium ulcerans group</taxon>
    </lineage>
</organism>
<dbReference type="Gene3D" id="1.50.10.10">
    <property type="match status" value="1"/>
</dbReference>
<keyword evidence="3" id="KW-0378">Hydrolase</keyword>
<sequence length="223" mass="25013">MFATHAEQWSRLWRSDVRVVGRPQLQDALRSTNYALLSSIREGQASSVTPAGLSSDNYAGLIFWDTELWMYPNLLLAHPEIARNIIDYRVTTLPAARRNAQSIGEKGAFYPWTSADTGDVYADCHSWDPPHCLTQNHLQSDVGFAMWQYYLATGDRQWLRHDGWPVLQAVAEYWAGRVRVNRHGSYSVANVAGPTSTATVSPMACSPTRAPPWRSPAPPKRRG</sequence>
<evidence type="ECO:0000313" key="4">
    <source>
        <dbReference type="Proteomes" id="UP000020681"/>
    </source>
</evidence>
<evidence type="ECO:0000256" key="1">
    <source>
        <dbReference type="SAM" id="MobiDB-lite"/>
    </source>
</evidence>
<dbReference type="InterPro" id="IPR008928">
    <property type="entry name" value="6-hairpin_glycosidase_sf"/>
</dbReference>
<evidence type="ECO:0000313" key="3">
    <source>
        <dbReference type="EMBL" id="EUA88672.1"/>
    </source>
</evidence>
<feature type="domain" description="Glycoside hydrolase family 65 central catalytic" evidence="2">
    <location>
        <begin position="40"/>
        <end position="195"/>
    </location>
</feature>
<keyword evidence="4" id="KW-1185">Reference proteome</keyword>
<feature type="compositionally biased region" description="Pro residues" evidence="1">
    <location>
        <begin position="209"/>
        <end position="223"/>
    </location>
</feature>
<reference evidence="3 4" key="1">
    <citation type="submission" date="2014-01" db="EMBL/GenBank/DDBJ databases">
        <authorList>
            <person name="Dobos K."/>
            <person name="Lenaerts A."/>
            <person name="Ordway D."/>
            <person name="DeGroote M.A."/>
            <person name="Parker T."/>
            <person name="Sizemore C."/>
            <person name="Tallon L.J."/>
            <person name="Sadzewicz L.K."/>
            <person name="Sengamalay N."/>
            <person name="Fraser C.M."/>
            <person name="Hine E."/>
            <person name="Shefchek K.A."/>
            <person name="Das S.P."/>
            <person name="Tettelin H."/>
        </authorList>
    </citation>
    <scope>NUCLEOTIDE SEQUENCE [LARGE SCALE GENOMIC DNA]</scope>
    <source>
        <strain evidence="3 4">Harvey</strain>
    </source>
</reference>
<dbReference type="EMBL" id="JAOL01000136">
    <property type="protein sequence ID" value="EUA88672.1"/>
    <property type="molecule type" value="Genomic_DNA"/>
</dbReference>
<dbReference type="InterPro" id="IPR005195">
    <property type="entry name" value="Glyco_hydro_65_M"/>
</dbReference>
<dbReference type="PANTHER" id="PTHR11051">
    <property type="entry name" value="GLYCOSYL HYDROLASE-RELATED"/>
    <property type="match status" value="1"/>
</dbReference>
<protein>
    <submittedName>
        <fullName evidence="3">Glycosyl hydrolase family 65 central catalytic domain protein</fullName>
    </submittedName>
</protein>
<gene>
    <name evidence="3" type="ORF">I551_4852</name>
</gene>
<dbReference type="Proteomes" id="UP000020681">
    <property type="component" value="Unassembled WGS sequence"/>
</dbReference>
<accession>A0ABP3ABB8</accession>
<name>A0ABP3ABB8_MYCUL</name>
<feature type="region of interest" description="Disordered" evidence="1">
    <location>
        <begin position="195"/>
        <end position="223"/>
    </location>
</feature>
<dbReference type="SUPFAM" id="SSF48208">
    <property type="entry name" value="Six-hairpin glycosidases"/>
    <property type="match status" value="1"/>
</dbReference>